<name>A0A139I5E1_9PEZI</name>
<reference evidence="3 4" key="1">
    <citation type="submission" date="2015-07" db="EMBL/GenBank/DDBJ databases">
        <title>Comparative genomics of the Sigatoka disease complex on banana suggests a link between parallel evolutionary changes in Pseudocercospora fijiensis and Pseudocercospora eumusae and increased virulence on the banana host.</title>
        <authorList>
            <person name="Chang T.-C."/>
            <person name="Salvucci A."/>
            <person name="Crous P.W."/>
            <person name="Stergiopoulos I."/>
        </authorList>
    </citation>
    <scope>NUCLEOTIDE SEQUENCE [LARGE SCALE GENOMIC DNA]</scope>
    <source>
        <strain evidence="3 4">CBS 116634</strain>
    </source>
</reference>
<accession>A0A139I5E1</accession>
<dbReference type="PANTHER" id="PTHR28062:SF1">
    <property type="entry name" value="TRANSMEMBRANE PROTEIN"/>
    <property type="match status" value="1"/>
</dbReference>
<dbReference type="GO" id="GO:0005743">
    <property type="term" value="C:mitochondrial inner membrane"/>
    <property type="evidence" value="ECO:0007669"/>
    <property type="project" value="TreeGrafter"/>
</dbReference>
<feature type="compositionally biased region" description="Basic and acidic residues" evidence="1">
    <location>
        <begin position="291"/>
        <end position="300"/>
    </location>
</feature>
<evidence type="ECO:0000256" key="2">
    <source>
        <dbReference type="SAM" id="Phobius"/>
    </source>
</evidence>
<dbReference type="Proteomes" id="UP000073492">
    <property type="component" value="Unassembled WGS sequence"/>
</dbReference>
<dbReference type="PANTHER" id="PTHR28062">
    <property type="entry name" value="K+-H+ EXCHANGE-LIKE PROTEIN"/>
    <property type="match status" value="1"/>
</dbReference>
<feature type="region of interest" description="Disordered" evidence="1">
    <location>
        <begin position="278"/>
        <end position="300"/>
    </location>
</feature>
<protein>
    <recommendedName>
        <fullName evidence="5">Mitochondrial K+-H+ exchange-related-domain-containing protein</fullName>
    </recommendedName>
</protein>
<evidence type="ECO:0000313" key="3">
    <source>
        <dbReference type="EMBL" id="KXT09947.1"/>
    </source>
</evidence>
<sequence length="300" mass="34646">MRLFLLPVSTRRTLIYCERVQEHVSRSKLPLQERIINKASTTWAAWEKADKGWQKTLTVYGNQVFKRIPFEEWGLKTIPPATMKRLEDVDKGKLKVECYFPGAFLKENKVLGLLQRLATERHALHRKRMWQCIIWAPVTIPFALVPVIPNIPFFYLVFRAWSHYKALYGGKLLEHLTAHNHIKTVASSKMDEMYAVGLISPSREATREATVPTRDEIEQIARIVETQTEGGKEDAMLLQKWNGKLLAEGFNLPEMEIEIERAVEQVEKDIKSEHKLKEEKQELQGASGKVADVKIQETKK</sequence>
<keyword evidence="2" id="KW-0812">Transmembrane</keyword>
<keyword evidence="2" id="KW-1133">Transmembrane helix</keyword>
<dbReference type="AlphaFoldDB" id="A0A139I5E1"/>
<gene>
    <name evidence="3" type="ORF">AC579_9736</name>
</gene>
<evidence type="ECO:0008006" key="5">
    <source>
        <dbReference type="Google" id="ProtNLM"/>
    </source>
</evidence>
<dbReference type="Pfam" id="PF10173">
    <property type="entry name" value="Mit_KHE1"/>
    <property type="match status" value="1"/>
</dbReference>
<dbReference type="GO" id="GO:1902600">
    <property type="term" value="P:proton transmembrane transport"/>
    <property type="evidence" value="ECO:0007669"/>
    <property type="project" value="TreeGrafter"/>
</dbReference>
<feature type="transmembrane region" description="Helical" evidence="2">
    <location>
        <begin position="134"/>
        <end position="158"/>
    </location>
</feature>
<dbReference type="InterPro" id="IPR018786">
    <property type="entry name" value="Mit_KHE1"/>
</dbReference>
<comment type="caution">
    <text evidence="3">The sequence shown here is derived from an EMBL/GenBank/DDBJ whole genome shotgun (WGS) entry which is preliminary data.</text>
</comment>
<evidence type="ECO:0000313" key="4">
    <source>
        <dbReference type="Proteomes" id="UP000073492"/>
    </source>
</evidence>
<keyword evidence="4" id="KW-1185">Reference proteome</keyword>
<proteinExistence type="predicted"/>
<dbReference type="EMBL" id="LFZO01000296">
    <property type="protein sequence ID" value="KXT09947.1"/>
    <property type="molecule type" value="Genomic_DNA"/>
</dbReference>
<keyword evidence="2" id="KW-0472">Membrane</keyword>
<organism evidence="3 4">
    <name type="scientific">Pseudocercospora musae</name>
    <dbReference type="NCBI Taxonomy" id="113226"/>
    <lineage>
        <taxon>Eukaryota</taxon>
        <taxon>Fungi</taxon>
        <taxon>Dikarya</taxon>
        <taxon>Ascomycota</taxon>
        <taxon>Pezizomycotina</taxon>
        <taxon>Dothideomycetes</taxon>
        <taxon>Dothideomycetidae</taxon>
        <taxon>Mycosphaerellales</taxon>
        <taxon>Mycosphaerellaceae</taxon>
        <taxon>Pseudocercospora</taxon>
    </lineage>
</organism>
<dbReference type="GO" id="GO:0006813">
    <property type="term" value="P:potassium ion transport"/>
    <property type="evidence" value="ECO:0007669"/>
    <property type="project" value="TreeGrafter"/>
</dbReference>
<evidence type="ECO:0000256" key="1">
    <source>
        <dbReference type="SAM" id="MobiDB-lite"/>
    </source>
</evidence>
<dbReference type="EMBL" id="LFZO01000296">
    <property type="protein sequence ID" value="KXT09949.1"/>
    <property type="molecule type" value="Genomic_DNA"/>
</dbReference>